<dbReference type="InterPro" id="IPR029044">
    <property type="entry name" value="Nucleotide-diphossugar_trans"/>
</dbReference>
<evidence type="ECO:0000259" key="1">
    <source>
        <dbReference type="Pfam" id="PF00535"/>
    </source>
</evidence>
<name>A0A1G6ZPP2_9SPHI</name>
<dbReference type="OrthoDB" id="9788101at2"/>
<dbReference type="GO" id="GO:0016740">
    <property type="term" value="F:transferase activity"/>
    <property type="evidence" value="ECO:0007669"/>
    <property type="project" value="UniProtKB-KW"/>
</dbReference>
<dbReference type="Pfam" id="PF00535">
    <property type="entry name" value="Glycos_transf_2"/>
    <property type="match status" value="1"/>
</dbReference>
<dbReference type="Proteomes" id="UP000199072">
    <property type="component" value="Unassembled WGS sequence"/>
</dbReference>
<proteinExistence type="predicted"/>
<dbReference type="EMBL" id="FNAI01000003">
    <property type="protein sequence ID" value="SDE03536.1"/>
    <property type="molecule type" value="Genomic_DNA"/>
</dbReference>
<gene>
    <name evidence="2" type="ORF">SAMN05216464_103412</name>
</gene>
<dbReference type="PANTHER" id="PTHR43685:SF2">
    <property type="entry name" value="GLYCOSYLTRANSFERASE 2-LIKE DOMAIN-CONTAINING PROTEIN"/>
    <property type="match status" value="1"/>
</dbReference>
<organism evidence="2 3">
    <name type="scientific">Mucilaginibacter pineti</name>
    <dbReference type="NCBI Taxonomy" id="1391627"/>
    <lineage>
        <taxon>Bacteria</taxon>
        <taxon>Pseudomonadati</taxon>
        <taxon>Bacteroidota</taxon>
        <taxon>Sphingobacteriia</taxon>
        <taxon>Sphingobacteriales</taxon>
        <taxon>Sphingobacteriaceae</taxon>
        <taxon>Mucilaginibacter</taxon>
    </lineage>
</organism>
<feature type="domain" description="Glycosyltransferase 2-like" evidence="1">
    <location>
        <begin position="4"/>
        <end position="137"/>
    </location>
</feature>
<keyword evidence="3" id="KW-1185">Reference proteome</keyword>
<dbReference type="RefSeq" id="WP_091148526.1">
    <property type="nucleotide sequence ID" value="NZ_FNAI01000003.1"/>
</dbReference>
<dbReference type="InterPro" id="IPR050834">
    <property type="entry name" value="Glycosyltransf_2"/>
</dbReference>
<dbReference type="AlphaFoldDB" id="A0A1G6ZPP2"/>
<protein>
    <submittedName>
        <fullName evidence="2">Glycosyl transferase family 2</fullName>
    </submittedName>
</protein>
<dbReference type="PANTHER" id="PTHR43685">
    <property type="entry name" value="GLYCOSYLTRANSFERASE"/>
    <property type="match status" value="1"/>
</dbReference>
<accession>A0A1G6ZPP2</accession>
<sequence>MKFSILTPSFNSGKYLERVISSVKAQTYSNWEHIIQDGASTDETVGILGAHQHLNWLSHADSGQSSAMNIAFQRSTGDIIIYLNADDELRPDALENYKRAFDLNPGMDMVVANLETDHNGTRVFNRPSIHLQEILHYWPCVFPANPLSYAYRRALQSKIGVFPEDNHYTMDYWFLLRALLKGKIMKQDFTSGTFYFDGQNKSADADNARKSLKIVRDDFLRQYFCYPVVLRFIVKKITSK</sequence>
<dbReference type="Gene3D" id="3.90.550.10">
    <property type="entry name" value="Spore Coat Polysaccharide Biosynthesis Protein SpsA, Chain A"/>
    <property type="match status" value="1"/>
</dbReference>
<dbReference type="SUPFAM" id="SSF53448">
    <property type="entry name" value="Nucleotide-diphospho-sugar transferases"/>
    <property type="match status" value="1"/>
</dbReference>
<keyword evidence="2" id="KW-0808">Transferase</keyword>
<evidence type="ECO:0000313" key="2">
    <source>
        <dbReference type="EMBL" id="SDE03536.1"/>
    </source>
</evidence>
<dbReference type="InterPro" id="IPR001173">
    <property type="entry name" value="Glyco_trans_2-like"/>
</dbReference>
<dbReference type="STRING" id="1391627.SAMN05216464_103412"/>
<reference evidence="2 3" key="1">
    <citation type="submission" date="2016-10" db="EMBL/GenBank/DDBJ databases">
        <authorList>
            <person name="de Groot N.N."/>
        </authorList>
    </citation>
    <scope>NUCLEOTIDE SEQUENCE [LARGE SCALE GENOMIC DNA]</scope>
    <source>
        <strain evidence="2 3">47C3B</strain>
    </source>
</reference>
<evidence type="ECO:0000313" key="3">
    <source>
        <dbReference type="Proteomes" id="UP000199072"/>
    </source>
</evidence>